<evidence type="ECO:0000256" key="4">
    <source>
        <dbReference type="ARBA" id="ARBA00023069"/>
    </source>
</evidence>
<feature type="region of interest" description="Disordered" evidence="7">
    <location>
        <begin position="419"/>
        <end position="438"/>
    </location>
</feature>
<sequence>PPRQALGEDEEPKEEAKEEEEERRSHKEVEESQQRLAKLLFEGTQLVTNIQVAADSREMQRRAEEAELKQQRVRKLEEEAKSSASEFEKIASKWASAEGVTVPQELWQLLNQQQQQCALLLEEKNKLIGELRQELKSKDEHYVQAIKKQSDDIHLLLERMEEQIRTMLKAYRHKLHHIEKAFELERRELLDSNRKKWEEAIQAHNTKQLEYLHARVRKVEEFEKQLNQLQVRDEEEYNSMKIQLENDVQNLERQLQQTKAAYQLNQEKLEYNLQVLKKQDEENTITKSQQKRKINRLHSLLNNLRTKLEKQEKQFREENQSLAADCERITGQCKEVQKRMRQFAASNAEKFTEVWLMNEQEAKRLVRKALDADRIIHTQQLGLPWEEPRYWFLNNVGPLRRYKAKRTATKLAAEVLAGGTQPQRPCGTGRPSPSSVRAPLSLRSVSPVFAIARWGLTDSVSPARVWNASSSELARAEAAWGASVSHFQVSYPRASSHPGLFGVLSRSQGTAVISLVSLQCSVLVWGVQS</sequence>
<reference evidence="9" key="1">
    <citation type="submission" date="2025-08" db="UniProtKB">
        <authorList>
            <consortium name="Ensembl"/>
        </authorList>
    </citation>
    <scope>IDENTIFICATION</scope>
</reference>
<dbReference type="Pfam" id="PF14772">
    <property type="entry name" value="NYD-SP28"/>
    <property type="match status" value="1"/>
</dbReference>
<dbReference type="GO" id="GO:0060285">
    <property type="term" value="P:cilium-dependent cell motility"/>
    <property type="evidence" value="ECO:0007669"/>
    <property type="project" value="TreeGrafter"/>
</dbReference>
<dbReference type="GO" id="GO:0005858">
    <property type="term" value="C:axonemal dynein complex"/>
    <property type="evidence" value="ECO:0007669"/>
    <property type="project" value="InterPro"/>
</dbReference>
<dbReference type="GO" id="GO:0003352">
    <property type="term" value="P:regulation of cilium movement"/>
    <property type="evidence" value="ECO:0007669"/>
    <property type="project" value="TreeGrafter"/>
</dbReference>
<dbReference type="Ensembl" id="ENSACDT00005005535.1">
    <property type="protein sequence ID" value="ENSACDP00005004610.1"/>
    <property type="gene ID" value="ENSACDG00005003380.1"/>
</dbReference>
<evidence type="ECO:0000256" key="7">
    <source>
        <dbReference type="SAM" id="MobiDB-lite"/>
    </source>
</evidence>
<feature type="domain" description="Dynein regulatory complex protein 1/2 N-terminal" evidence="8">
    <location>
        <begin position="52"/>
        <end position="153"/>
    </location>
</feature>
<dbReference type="InterPro" id="IPR039750">
    <property type="entry name" value="DRC1/DRC2"/>
</dbReference>
<evidence type="ECO:0000256" key="5">
    <source>
        <dbReference type="ARBA" id="ARBA00023273"/>
    </source>
</evidence>
<evidence type="ECO:0000259" key="8">
    <source>
        <dbReference type="Pfam" id="PF14772"/>
    </source>
</evidence>
<evidence type="ECO:0000313" key="10">
    <source>
        <dbReference type="Proteomes" id="UP000694521"/>
    </source>
</evidence>
<organism evidence="9 10">
    <name type="scientific">Anser cygnoides</name>
    <name type="common">Swan goose</name>
    <dbReference type="NCBI Taxonomy" id="8845"/>
    <lineage>
        <taxon>Eukaryota</taxon>
        <taxon>Metazoa</taxon>
        <taxon>Chordata</taxon>
        <taxon>Craniata</taxon>
        <taxon>Vertebrata</taxon>
        <taxon>Euteleostomi</taxon>
        <taxon>Archelosauria</taxon>
        <taxon>Archosauria</taxon>
        <taxon>Dinosauria</taxon>
        <taxon>Saurischia</taxon>
        <taxon>Theropoda</taxon>
        <taxon>Coelurosauria</taxon>
        <taxon>Aves</taxon>
        <taxon>Neognathae</taxon>
        <taxon>Galloanserae</taxon>
        <taxon>Anseriformes</taxon>
        <taxon>Anatidae</taxon>
        <taxon>Anserinae</taxon>
        <taxon>Anser</taxon>
    </lineage>
</organism>
<accession>A0A8B9DD30</accession>
<feature type="coiled-coil region" evidence="6">
    <location>
        <begin position="212"/>
        <end position="325"/>
    </location>
</feature>
<protein>
    <submittedName>
        <fullName evidence="9">Dynein regulatory complex subunit 1</fullName>
    </submittedName>
</protein>
<reference evidence="9" key="2">
    <citation type="submission" date="2025-09" db="UniProtKB">
        <authorList>
            <consortium name="Ensembl"/>
        </authorList>
    </citation>
    <scope>IDENTIFICATION</scope>
</reference>
<comment type="subcellular location">
    <subcellularLocation>
        <location evidence="1">Cytoplasm</location>
        <location evidence="1">Cytoskeleton</location>
        <location evidence="1">Flagellum axoneme</location>
    </subcellularLocation>
</comment>
<keyword evidence="3 6" id="KW-0175">Coiled coil</keyword>
<dbReference type="Proteomes" id="UP000694521">
    <property type="component" value="Unplaced"/>
</dbReference>
<keyword evidence="2" id="KW-0282">Flagellum</keyword>
<name>A0A8B9DD30_ANSCY</name>
<dbReference type="InterPro" id="IPR039505">
    <property type="entry name" value="DRC1/2_N"/>
</dbReference>
<evidence type="ECO:0000256" key="2">
    <source>
        <dbReference type="ARBA" id="ARBA00022846"/>
    </source>
</evidence>
<feature type="compositionally biased region" description="Basic and acidic residues" evidence="7">
    <location>
        <begin position="22"/>
        <end position="33"/>
    </location>
</feature>
<dbReference type="GO" id="GO:0070286">
    <property type="term" value="P:axonemal dynein complex assembly"/>
    <property type="evidence" value="ECO:0007669"/>
    <property type="project" value="InterPro"/>
</dbReference>
<keyword evidence="4" id="KW-0969">Cilium</keyword>
<evidence type="ECO:0000256" key="6">
    <source>
        <dbReference type="SAM" id="Coils"/>
    </source>
</evidence>
<feature type="compositionally biased region" description="Acidic residues" evidence="7">
    <location>
        <begin position="7"/>
        <end position="21"/>
    </location>
</feature>
<feature type="coiled-coil region" evidence="6">
    <location>
        <begin position="56"/>
        <end position="141"/>
    </location>
</feature>
<evidence type="ECO:0000313" key="9">
    <source>
        <dbReference type="Ensembl" id="ENSACDP00005004610.1"/>
    </source>
</evidence>
<evidence type="ECO:0000256" key="1">
    <source>
        <dbReference type="ARBA" id="ARBA00004611"/>
    </source>
</evidence>
<feature type="region of interest" description="Disordered" evidence="7">
    <location>
        <begin position="1"/>
        <end position="33"/>
    </location>
</feature>
<evidence type="ECO:0000256" key="3">
    <source>
        <dbReference type="ARBA" id="ARBA00023054"/>
    </source>
</evidence>
<keyword evidence="10" id="KW-1185">Reference proteome</keyword>
<keyword evidence="5" id="KW-0966">Cell projection</keyword>
<dbReference type="AlphaFoldDB" id="A0A8B9DD30"/>
<proteinExistence type="predicted"/>
<dbReference type="PANTHER" id="PTHR21625:SF1">
    <property type="entry name" value="DYNEIN REGULATORY COMPLEX PROTEIN 1"/>
    <property type="match status" value="1"/>
</dbReference>
<dbReference type="PANTHER" id="PTHR21625">
    <property type="entry name" value="NYD-SP28 PROTEIN"/>
    <property type="match status" value="1"/>
</dbReference>